<dbReference type="AlphaFoldDB" id="A0A178M7H4"/>
<protein>
    <submittedName>
        <fullName evidence="1">Uncharacterized protein</fullName>
    </submittedName>
</protein>
<evidence type="ECO:0000313" key="1">
    <source>
        <dbReference type="EMBL" id="OAN44008.1"/>
    </source>
</evidence>
<dbReference type="STRING" id="1285242.A6A04_08995"/>
<accession>A0A178M7H4</accession>
<reference evidence="1 2" key="1">
    <citation type="submission" date="2016-04" db="EMBL/GenBank/DDBJ databases">
        <title>Draft genome sequence of freshwater magnetotactic bacteria Magnetospirillum marisnigri SP-1 and Magnetospirillum moscoviense BB-1.</title>
        <authorList>
            <person name="Koziaeva V."/>
            <person name="Dziuba M.V."/>
            <person name="Ivanov T.M."/>
            <person name="Kuznetsov B."/>
            <person name="Grouzdev D.S."/>
        </authorList>
    </citation>
    <scope>NUCLEOTIDE SEQUENCE [LARGE SCALE GENOMIC DNA]</scope>
    <source>
        <strain evidence="1 2">SP-1</strain>
    </source>
</reference>
<gene>
    <name evidence="1" type="ORF">A6A04_08995</name>
</gene>
<dbReference type="OrthoDB" id="9847383at2"/>
<sequence length="145" mass="14923">MSQDELNTLRAEALPAPETEPVTEAVMEEMAPVADPALVQALSMAIYGLSIPACRRANVTPLVTAEADVLGQALAQLVTVYDLGPKDPKGAAWMGFGLACIGVVSARRPLAPVVAEEAEIAASPPPSFGDVAGVVETAMDRVPGT</sequence>
<name>A0A178M7H4_9PROT</name>
<evidence type="ECO:0000313" key="2">
    <source>
        <dbReference type="Proteomes" id="UP000078428"/>
    </source>
</evidence>
<dbReference type="EMBL" id="LWQT01000120">
    <property type="protein sequence ID" value="OAN44008.1"/>
    <property type="molecule type" value="Genomic_DNA"/>
</dbReference>
<organism evidence="1 2">
    <name type="scientific">Paramagnetospirillum marisnigri</name>
    <dbReference type="NCBI Taxonomy" id="1285242"/>
    <lineage>
        <taxon>Bacteria</taxon>
        <taxon>Pseudomonadati</taxon>
        <taxon>Pseudomonadota</taxon>
        <taxon>Alphaproteobacteria</taxon>
        <taxon>Rhodospirillales</taxon>
        <taxon>Magnetospirillaceae</taxon>
        <taxon>Paramagnetospirillum</taxon>
    </lineage>
</organism>
<comment type="caution">
    <text evidence="1">The sequence shown here is derived from an EMBL/GenBank/DDBJ whole genome shotgun (WGS) entry which is preliminary data.</text>
</comment>
<proteinExistence type="predicted"/>
<dbReference type="Proteomes" id="UP000078428">
    <property type="component" value="Unassembled WGS sequence"/>
</dbReference>
<dbReference type="RefSeq" id="WP_068495799.1">
    <property type="nucleotide sequence ID" value="NZ_LWQT01000120.1"/>
</dbReference>
<keyword evidence="2" id="KW-1185">Reference proteome</keyword>